<sequence length="120" mass="12727">MSLAQRSSIDAFHPAYAGTAWELGQGQALSLPIGPGARELRVLEGRVWLTRSGRADRPAQDVWLAAGEAIILGSGEQVVLESWPSARFQLLVPPLACPEAWSQLKAKRAARPASSALAAA</sequence>
<dbReference type="InterPro" id="IPR021317">
    <property type="entry name" value="DUF2917"/>
</dbReference>
<accession>A0AA95NGT4</accession>
<reference evidence="1" key="1">
    <citation type="submission" date="2023-01" db="EMBL/GenBank/DDBJ databases">
        <title>Whole genome sequence of Paucibacter sp. S2-9 isolated from pond sediment.</title>
        <authorList>
            <person name="Jung J.Y."/>
        </authorList>
    </citation>
    <scope>NUCLEOTIDE SEQUENCE</scope>
    <source>
        <strain evidence="1">S2-9</strain>
    </source>
</reference>
<dbReference type="RefSeq" id="WP_285235202.1">
    <property type="nucleotide sequence ID" value="NZ_CP116346.1"/>
</dbReference>
<name>A0AA95NGT4_9BURK</name>
<dbReference type="Pfam" id="PF11142">
    <property type="entry name" value="DUF2917"/>
    <property type="match status" value="1"/>
</dbReference>
<dbReference type="AlphaFoldDB" id="A0AA95NGT4"/>
<proteinExistence type="predicted"/>
<dbReference type="EMBL" id="CP116346">
    <property type="protein sequence ID" value="WIT14079.1"/>
    <property type="molecule type" value="Genomic_DNA"/>
</dbReference>
<organism evidence="1 2">
    <name type="scientific">Paucibacter sediminis</name>
    <dbReference type="NCBI Taxonomy" id="3019553"/>
    <lineage>
        <taxon>Bacteria</taxon>
        <taxon>Pseudomonadati</taxon>
        <taxon>Pseudomonadota</taxon>
        <taxon>Betaproteobacteria</taxon>
        <taxon>Burkholderiales</taxon>
        <taxon>Sphaerotilaceae</taxon>
        <taxon>Roseateles</taxon>
    </lineage>
</organism>
<dbReference type="KEGG" id="pais:PFX98_10775"/>
<dbReference type="Proteomes" id="UP001177769">
    <property type="component" value="Chromosome"/>
</dbReference>
<protein>
    <submittedName>
        <fullName evidence="1">DUF2917 domain-containing protein</fullName>
    </submittedName>
</protein>
<evidence type="ECO:0000313" key="2">
    <source>
        <dbReference type="Proteomes" id="UP001177769"/>
    </source>
</evidence>
<keyword evidence="2" id="KW-1185">Reference proteome</keyword>
<gene>
    <name evidence="1" type="ORF">PFX98_10775</name>
</gene>
<evidence type="ECO:0000313" key="1">
    <source>
        <dbReference type="EMBL" id="WIT14079.1"/>
    </source>
</evidence>